<name>A0A656GKN8_PSEA0</name>
<protein>
    <submittedName>
        <fullName evidence="2">Peptide synthase</fullName>
    </submittedName>
</protein>
<evidence type="ECO:0000259" key="1">
    <source>
        <dbReference type="PROSITE" id="PS50075"/>
    </source>
</evidence>
<dbReference type="SUPFAM" id="SSF56801">
    <property type="entry name" value="Acetyl-CoA synthetase-like"/>
    <property type="match status" value="1"/>
</dbReference>
<accession>A0A656GKN8</accession>
<evidence type="ECO:0000313" key="2">
    <source>
        <dbReference type="EMBL" id="EGH26383.1"/>
    </source>
</evidence>
<dbReference type="Proteomes" id="UP000003465">
    <property type="component" value="Unassembled WGS sequence"/>
</dbReference>
<dbReference type="Gene3D" id="1.10.1200.10">
    <property type="entry name" value="ACP-like"/>
    <property type="match status" value="1"/>
</dbReference>
<dbReference type="InterPro" id="IPR045851">
    <property type="entry name" value="AMP-bd_C_sf"/>
</dbReference>
<dbReference type="AlphaFoldDB" id="A0A656GKN8"/>
<dbReference type="EMBL" id="AEAG01002240">
    <property type="protein sequence ID" value="EGH26383.1"/>
    <property type="molecule type" value="Genomic_DNA"/>
</dbReference>
<dbReference type="InterPro" id="IPR009081">
    <property type="entry name" value="PP-bd_ACP"/>
</dbReference>
<feature type="domain" description="Carrier" evidence="1">
    <location>
        <begin position="34"/>
        <end position="65"/>
    </location>
</feature>
<dbReference type="PANTHER" id="PTHR45527:SF14">
    <property type="entry name" value="PLIPASTATIN SYNTHASE SUBUNIT B"/>
    <property type="match status" value="1"/>
</dbReference>
<dbReference type="GO" id="GO:0005829">
    <property type="term" value="C:cytosol"/>
    <property type="evidence" value="ECO:0007669"/>
    <property type="project" value="TreeGrafter"/>
</dbReference>
<dbReference type="GO" id="GO:0044550">
    <property type="term" value="P:secondary metabolite biosynthetic process"/>
    <property type="evidence" value="ECO:0007669"/>
    <property type="project" value="TreeGrafter"/>
</dbReference>
<gene>
    <name evidence="2" type="ORF">PSYMO_35046</name>
</gene>
<evidence type="ECO:0000313" key="3">
    <source>
        <dbReference type="Proteomes" id="UP000003465"/>
    </source>
</evidence>
<dbReference type="GO" id="GO:0031177">
    <property type="term" value="F:phosphopantetheine binding"/>
    <property type="evidence" value="ECO:0007669"/>
    <property type="project" value="TreeGrafter"/>
</dbReference>
<proteinExistence type="predicted"/>
<dbReference type="PROSITE" id="PS50075">
    <property type="entry name" value="CARRIER"/>
    <property type="match status" value="1"/>
</dbReference>
<reference evidence="2 3" key="1">
    <citation type="journal article" date="2011" name="PLoS Pathog.">
        <title>Dynamic evolution of pathogenicity revealed by sequencing and comparative genomics of 19 Pseudomonas syringae isolates.</title>
        <authorList>
            <person name="Baltrus D.A."/>
            <person name="Nishimura M.T."/>
            <person name="Romanchuk A."/>
            <person name="Chang J.H."/>
            <person name="Mukhtar M.S."/>
            <person name="Cherkis K."/>
            <person name="Roach J."/>
            <person name="Grant S.R."/>
            <person name="Jones C.D."/>
            <person name="Dangl J.L."/>
        </authorList>
    </citation>
    <scope>NUCLEOTIDE SEQUENCE [LARGE SCALE GENOMIC DNA]</scope>
    <source>
        <strain evidence="2 3">301020</strain>
    </source>
</reference>
<dbReference type="Gene3D" id="3.30.300.30">
    <property type="match status" value="1"/>
</dbReference>
<dbReference type="InterPro" id="IPR036736">
    <property type="entry name" value="ACP-like_sf"/>
</dbReference>
<comment type="caution">
    <text evidence="2">The sequence shown here is derived from an EMBL/GenBank/DDBJ whole genome shotgun (WGS) entry which is preliminary data.</text>
</comment>
<dbReference type="PANTHER" id="PTHR45527">
    <property type="entry name" value="NONRIBOSOMAL PEPTIDE SYNTHETASE"/>
    <property type="match status" value="1"/>
</dbReference>
<dbReference type="GO" id="GO:0043041">
    <property type="term" value="P:amino acid activation for nonribosomal peptide biosynthetic process"/>
    <property type="evidence" value="ECO:0007669"/>
    <property type="project" value="TreeGrafter"/>
</dbReference>
<organism evidence="2 3">
    <name type="scientific">Pseudomonas amygdali pv. mori str. 301020</name>
    <dbReference type="NCBI Taxonomy" id="629261"/>
    <lineage>
        <taxon>Bacteria</taxon>
        <taxon>Pseudomonadati</taxon>
        <taxon>Pseudomonadota</taxon>
        <taxon>Gammaproteobacteria</taxon>
        <taxon>Pseudomonadales</taxon>
        <taxon>Pseudomonadaceae</taxon>
        <taxon>Pseudomonas</taxon>
        <taxon>Pseudomonas amygdali</taxon>
    </lineage>
</organism>
<sequence length="65" mass="7289">MILLDSMPLTANGKLDRRALPAPDPELNRQHYVVPASELEQQLAAIWCAVLNVEKVGLNDNFFEL</sequence>
<feature type="non-terminal residue" evidence="2">
    <location>
        <position position="65"/>
    </location>
</feature>